<organism evidence="1 3">
    <name type="scientific">Catenibacterium mitsuokai</name>
    <dbReference type="NCBI Taxonomy" id="100886"/>
    <lineage>
        <taxon>Bacteria</taxon>
        <taxon>Bacillati</taxon>
        <taxon>Bacillota</taxon>
        <taxon>Erysipelotrichia</taxon>
        <taxon>Erysipelotrichales</taxon>
        <taxon>Coprobacillaceae</taxon>
        <taxon>Catenibacterium</taxon>
    </lineage>
</organism>
<dbReference type="Proteomes" id="UP001197492">
    <property type="component" value="Unassembled WGS sequence"/>
</dbReference>
<name>A0AAW4MR02_9FIRM</name>
<dbReference type="AlphaFoldDB" id="A0AAW4MR02"/>
<dbReference type="EMBL" id="JAHOEF010000025">
    <property type="protein sequence ID" value="MBV3382655.1"/>
    <property type="molecule type" value="Genomic_DNA"/>
</dbReference>
<dbReference type="GeneID" id="301323993"/>
<dbReference type="RefSeq" id="WP_217747510.1">
    <property type="nucleotide sequence ID" value="NZ_JAHOEB010000036.1"/>
</dbReference>
<dbReference type="Proteomes" id="UP001196408">
    <property type="component" value="Unassembled WGS sequence"/>
</dbReference>
<evidence type="ECO:0000313" key="3">
    <source>
        <dbReference type="Proteomes" id="UP001196408"/>
    </source>
</evidence>
<dbReference type="EMBL" id="JAHOEL010000093">
    <property type="protein sequence ID" value="MBV3393613.1"/>
    <property type="molecule type" value="Genomic_DNA"/>
</dbReference>
<gene>
    <name evidence="1" type="ORF">KSV97_05335</name>
    <name evidence="2" type="ORF">KSW06_10235</name>
</gene>
<protein>
    <recommendedName>
        <fullName evidence="5">DUF5050 domain-containing protein</fullName>
    </recommendedName>
</protein>
<evidence type="ECO:0000313" key="1">
    <source>
        <dbReference type="EMBL" id="MBV3382655.1"/>
    </source>
</evidence>
<dbReference type="PROSITE" id="PS51257">
    <property type="entry name" value="PROKAR_LIPOPROTEIN"/>
    <property type="match status" value="1"/>
</dbReference>
<evidence type="ECO:0008006" key="5">
    <source>
        <dbReference type="Google" id="ProtNLM"/>
    </source>
</evidence>
<reference evidence="1 4" key="1">
    <citation type="submission" date="2021-06" db="EMBL/GenBank/DDBJ databases">
        <title>Collection of gut derived symbiotic bacterial strains cultured from healthy donors.</title>
        <authorList>
            <person name="Lin H."/>
            <person name="Littmann E."/>
            <person name="Pamer E.G."/>
        </authorList>
    </citation>
    <scope>NUCLEOTIDE SEQUENCE</scope>
    <source>
        <strain evidence="2 4">MSK.21.70</strain>
        <strain evidence="1">MSK.21.82</strain>
    </source>
</reference>
<evidence type="ECO:0000313" key="4">
    <source>
        <dbReference type="Proteomes" id="UP001197492"/>
    </source>
</evidence>
<sequence length="316" mass="36356">MKKLIQLLVVLCIFVITGCKTNKERYLSITTSGYDKKGNEVVNIYEYSLSTKKVTKKYTSSNPLGVYSKSNNAVYYAEEDNGGDHLYAYDLDTKKSKKLSGGLTAMNQIIPIENNIYVLGVEKGQRSLKPYRYNIETKKFSKIKAEENLDFDHMVYDVFNHDLYLCASDQKEEDQAIEEANAGKGSKYIAPNTHIYRLKNNQFKRIYSTNRKLVYRMLPMESGNLTFTESDTIPAWNPQYHTYTLDTKTNKKKVGINIDEIMDVTQYACFSSSHQIILLGHNDKHQGIYTYDIDSGKTELLYESKNELINSFELLE</sequence>
<keyword evidence="4" id="KW-1185">Reference proteome</keyword>
<accession>A0AAW4MR02</accession>
<proteinExistence type="predicted"/>
<comment type="caution">
    <text evidence="1">The sequence shown here is derived from an EMBL/GenBank/DDBJ whole genome shotgun (WGS) entry which is preliminary data.</text>
</comment>
<evidence type="ECO:0000313" key="2">
    <source>
        <dbReference type="EMBL" id="MBV3393613.1"/>
    </source>
</evidence>